<dbReference type="InterPro" id="IPR052343">
    <property type="entry name" value="Retrotransposon-Effector_Assoc"/>
</dbReference>
<evidence type="ECO:0000313" key="2">
    <source>
        <dbReference type="EMBL" id="WMV19394.1"/>
    </source>
</evidence>
<dbReference type="InterPro" id="IPR000477">
    <property type="entry name" value="RT_dom"/>
</dbReference>
<dbReference type="EMBL" id="CP133614">
    <property type="protein sequence ID" value="WMV19394.1"/>
    <property type="molecule type" value="Genomic_DNA"/>
</dbReference>
<sequence>MPKFMSHACLVLLPKKEQPSNFSDLSPISLSNFSNKIISKLLCMRLADIIPLLISDNQSGFVRGRSITESIMLAQEITHDIKRPKEGANVVIKLDMTKAYDRVSWSFTCLVLRRLGFGELFIDLVWRTMSNNWYSIIINGHRHGFFHSTRGLKQGNPLSPALFILGAEVLSRMLNTTQQNPMYRGFNMESKGPKINHLSFADDVIIFTSSNTNSMRLIMATLEEYEHTSDQLINKEKSHFMVPSNTPQDIINNIQEVTGFSQKDSPITYLGCPLYIGRQRIIYYSQLVEKVSKKICGWQARILSFGGKITLVKHALQSIPIHTMAAISPPSTTIK</sequence>
<name>A0AAF0Q984_SOLVR</name>
<dbReference type="CDD" id="cd01650">
    <property type="entry name" value="RT_nLTR_like"/>
    <property type="match status" value="1"/>
</dbReference>
<dbReference type="Pfam" id="PF00078">
    <property type="entry name" value="RVT_1"/>
    <property type="match status" value="1"/>
</dbReference>
<evidence type="ECO:0000259" key="1">
    <source>
        <dbReference type="PROSITE" id="PS50878"/>
    </source>
</evidence>
<dbReference type="InterPro" id="IPR043502">
    <property type="entry name" value="DNA/RNA_pol_sf"/>
</dbReference>
<feature type="domain" description="Reverse transcriptase" evidence="1">
    <location>
        <begin position="1"/>
        <end position="274"/>
    </location>
</feature>
<dbReference type="PANTHER" id="PTHR46890:SF28">
    <property type="entry name" value="REVERSE TRANSCRIPTASE DOMAIN-CONTAINING PROTEIN"/>
    <property type="match status" value="1"/>
</dbReference>
<proteinExistence type="predicted"/>
<gene>
    <name evidence="2" type="ORF">MTR67_012779</name>
</gene>
<dbReference type="AlphaFoldDB" id="A0AAF0Q984"/>
<dbReference type="Proteomes" id="UP001234989">
    <property type="component" value="Chromosome 3"/>
</dbReference>
<organism evidence="2 3">
    <name type="scientific">Solanum verrucosum</name>
    <dbReference type="NCBI Taxonomy" id="315347"/>
    <lineage>
        <taxon>Eukaryota</taxon>
        <taxon>Viridiplantae</taxon>
        <taxon>Streptophyta</taxon>
        <taxon>Embryophyta</taxon>
        <taxon>Tracheophyta</taxon>
        <taxon>Spermatophyta</taxon>
        <taxon>Magnoliopsida</taxon>
        <taxon>eudicotyledons</taxon>
        <taxon>Gunneridae</taxon>
        <taxon>Pentapetalae</taxon>
        <taxon>asterids</taxon>
        <taxon>lamiids</taxon>
        <taxon>Solanales</taxon>
        <taxon>Solanaceae</taxon>
        <taxon>Solanoideae</taxon>
        <taxon>Solaneae</taxon>
        <taxon>Solanum</taxon>
    </lineage>
</organism>
<dbReference type="PROSITE" id="PS50878">
    <property type="entry name" value="RT_POL"/>
    <property type="match status" value="1"/>
</dbReference>
<dbReference type="PANTHER" id="PTHR46890">
    <property type="entry name" value="NON-LTR RETROLELEMENT REVERSE TRANSCRIPTASE-LIKE PROTEIN-RELATED"/>
    <property type="match status" value="1"/>
</dbReference>
<protein>
    <recommendedName>
        <fullName evidence="1">Reverse transcriptase domain-containing protein</fullName>
    </recommendedName>
</protein>
<dbReference type="SUPFAM" id="SSF56672">
    <property type="entry name" value="DNA/RNA polymerases"/>
    <property type="match status" value="1"/>
</dbReference>
<keyword evidence="3" id="KW-1185">Reference proteome</keyword>
<evidence type="ECO:0000313" key="3">
    <source>
        <dbReference type="Proteomes" id="UP001234989"/>
    </source>
</evidence>
<reference evidence="2" key="1">
    <citation type="submission" date="2023-08" db="EMBL/GenBank/DDBJ databases">
        <title>A de novo genome assembly of Solanum verrucosum Schlechtendal, a Mexican diploid species geographically isolated from the other diploid A-genome species in potato relatives.</title>
        <authorList>
            <person name="Hosaka K."/>
        </authorList>
    </citation>
    <scope>NUCLEOTIDE SEQUENCE</scope>
    <source>
        <tissue evidence="2">Young leaves</tissue>
    </source>
</reference>
<accession>A0AAF0Q984</accession>